<comment type="caution">
    <text evidence="1">The sequence shown here is derived from an EMBL/GenBank/DDBJ whole genome shotgun (WGS) entry which is preliminary data.</text>
</comment>
<dbReference type="OrthoDB" id="2617173at2"/>
<dbReference type="EMBL" id="QKZV01000015">
    <property type="protein sequence ID" value="PZX59450.1"/>
    <property type="molecule type" value="Genomic_DNA"/>
</dbReference>
<dbReference type="AlphaFoldDB" id="A0A2W7RLS8"/>
<name>A0A2W7RLS8_9BACT</name>
<dbReference type="Proteomes" id="UP000249720">
    <property type="component" value="Unassembled WGS sequence"/>
</dbReference>
<dbReference type="RefSeq" id="WP_146250550.1">
    <property type="nucleotide sequence ID" value="NZ_QKZV01000015.1"/>
</dbReference>
<proteinExistence type="predicted"/>
<keyword evidence="2" id="KW-1185">Reference proteome</keyword>
<organism evidence="1 2">
    <name type="scientific">Hydrotalea sandarakina</name>
    <dbReference type="NCBI Taxonomy" id="1004304"/>
    <lineage>
        <taxon>Bacteria</taxon>
        <taxon>Pseudomonadati</taxon>
        <taxon>Bacteroidota</taxon>
        <taxon>Chitinophagia</taxon>
        <taxon>Chitinophagales</taxon>
        <taxon>Chitinophagaceae</taxon>
        <taxon>Hydrotalea</taxon>
    </lineage>
</organism>
<reference evidence="1 2" key="1">
    <citation type="submission" date="2018-06" db="EMBL/GenBank/DDBJ databases">
        <title>Genomic Encyclopedia of Archaeal and Bacterial Type Strains, Phase II (KMG-II): from individual species to whole genera.</title>
        <authorList>
            <person name="Goeker M."/>
        </authorList>
    </citation>
    <scope>NUCLEOTIDE SEQUENCE [LARGE SCALE GENOMIC DNA]</scope>
    <source>
        <strain evidence="1 2">DSM 23241</strain>
    </source>
</reference>
<gene>
    <name evidence="1" type="ORF">LX80_02816</name>
</gene>
<evidence type="ECO:0000313" key="2">
    <source>
        <dbReference type="Proteomes" id="UP000249720"/>
    </source>
</evidence>
<accession>A0A2W7RLS8</accession>
<evidence type="ECO:0000313" key="1">
    <source>
        <dbReference type="EMBL" id="PZX59450.1"/>
    </source>
</evidence>
<sequence length="104" mass="12268">MKRDLVDFLLSEFRKRPGMYLGDYSLSKLPTFVAGFMVACSFYDESKTGMDRFSQFHDWVETRHSFERSSSWTMPFLEMSNNDDQAALDLFFSELEKFVDESSR</sequence>
<protein>
    <submittedName>
        <fullName evidence="1">Uncharacterized protein</fullName>
    </submittedName>
</protein>